<dbReference type="AlphaFoldDB" id="A0A816T4N1"/>
<gene>
    <name evidence="1" type="ORF">DARMORV10_A06P32050.1</name>
</gene>
<reference evidence="1" key="1">
    <citation type="submission" date="2021-01" db="EMBL/GenBank/DDBJ databases">
        <authorList>
            <consortium name="Genoscope - CEA"/>
            <person name="William W."/>
        </authorList>
    </citation>
    <scope>NUCLEOTIDE SEQUENCE</scope>
</reference>
<name>A0A816T4N1_BRANA</name>
<feature type="non-terminal residue" evidence="1">
    <location>
        <position position="1"/>
    </location>
</feature>
<dbReference type="EMBL" id="HG994360">
    <property type="protein sequence ID" value="CAF2088131.1"/>
    <property type="molecule type" value="Genomic_DNA"/>
</dbReference>
<protein>
    <submittedName>
        <fullName evidence="1">(rape) hypothetical protein</fullName>
    </submittedName>
</protein>
<sequence length="61" mass="7301">FSEWTGASSYRRRMRGLEKLEDVVKMVRPEFLRQKEELLKSLLFTVGFELRTSVLYVQSCR</sequence>
<dbReference type="Proteomes" id="UP001295469">
    <property type="component" value="Chromosome A06"/>
</dbReference>
<organism evidence="1">
    <name type="scientific">Brassica napus</name>
    <name type="common">Rape</name>
    <dbReference type="NCBI Taxonomy" id="3708"/>
    <lineage>
        <taxon>Eukaryota</taxon>
        <taxon>Viridiplantae</taxon>
        <taxon>Streptophyta</taxon>
        <taxon>Embryophyta</taxon>
        <taxon>Tracheophyta</taxon>
        <taxon>Spermatophyta</taxon>
        <taxon>Magnoliopsida</taxon>
        <taxon>eudicotyledons</taxon>
        <taxon>Gunneridae</taxon>
        <taxon>Pentapetalae</taxon>
        <taxon>rosids</taxon>
        <taxon>malvids</taxon>
        <taxon>Brassicales</taxon>
        <taxon>Brassicaceae</taxon>
        <taxon>Brassiceae</taxon>
        <taxon>Brassica</taxon>
    </lineage>
</organism>
<accession>A0A816T4N1</accession>
<evidence type="ECO:0000313" key="1">
    <source>
        <dbReference type="EMBL" id="CAF2088131.1"/>
    </source>
</evidence>
<proteinExistence type="predicted"/>